<reference evidence="1 2" key="1">
    <citation type="submission" date="2010-08" db="EMBL/GenBank/DDBJ databases">
        <authorList>
            <person name="Durkin A.S."/>
            <person name="Madupu R."/>
            <person name="Torralba M."/>
            <person name="Gillis M."/>
            <person name="Methe B."/>
            <person name="Sutton G."/>
            <person name="Nelson K.E."/>
        </authorList>
    </citation>
    <scope>NUCLEOTIDE SEQUENCE [LARGE SCALE GENOMIC DNA]</scope>
    <source>
        <strain evidence="1 2">PB189-T1-4</strain>
    </source>
</reference>
<accession>A0ABN0AYS8</accession>
<dbReference type="Proteomes" id="UP000004431">
    <property type="component" value="Unassembled WGS sequence"/>
</dbReference>
<evidence type="ECO:0000313" key="2">
    <source>
        <dbReference type="Proteomes" id="UP000004431"/>
    </source>
</evidence>
<sequence length="46" mass="5222">MLLWVRASVCCLVKPVCSYLKTLALLSMYHAHCTAQKPLQQAQWST</sequence>
<keyword evidence="2" id="KW-1185">Reference proteome</keyword>
<protein>
    <submittedName>
        <fullName evidence="1">Uncharacterized protein</fullName>
    </submittedName>
</protein>
<evidence type="ECO:0000313" key="1">
    <source>
        <dbReference type="EMBL" id="EFL43646.1"/>
    </source>
</evidence>
<comment type="caution">
    <text evidence="1">The sequence shown here is derived from an EMBL/GenBank/DDBJ whole genome shotgun (WGS) entry which is preliminary data.</text>
</comment>
<gene>
    <name evidence="1" type="ORF">HMPREF9248_0654</name>
</gene>
<dbReference type="EMBL" id="AEDQ01000033">
    <property type="protein sequence ID" value="EFL43646.1"/>
    <property type="molecule type" value="Genomic_DNA"/>
</dbReference>
<proteinExistence type="predicted"/>
<organism evidence="1 2">
    <name type="scientific">Fannyhessea vaginae PB189-T1-4</name>
    <dbReference type="NCBI Taxonomy" id="866774"/>
    <lineage>
        <taxon>Bacteria</taxon>
        <taxon>Bacillati</taxon>
        <taxon>Actinomycetota</taxon>
        <taxon>Coriobacteriia</taxon>
        <taxon>Coriobacteriales</taxon>
        <taxon>Atopobiaceae</taxon>
        <taxon>Fannyhessea</taxon>
    </lineage>
</organism>
<name>A0ABN0AYS8_9ACTN</name>